<dbReference type="OrthoDB" id="1119698at2"/>
<accession>A0A0U3SDN3</accession>
<organism evidence="1 2">
    <name type="scientific">Hymenobacter sedentarius</name>
    <dbReference type="NCBI Taxonomy" id="1411621"/>
    <lineage>
        <taxon>Bacteria</taxon>
        <taxon>Pseudomonadati</taxon>
        <taxon>Bacteroidota</taxon>
        <taxon>Cytophagia</taxon>
        <taxon>Cytophagales</taxon>
        <taxon>Hymenobacteraceae</taxon>
        <taxon>Hymenobacter</taxon>
    </lineage>
</organism>
<dbReference type="EMBL" id="CP013909">
    <property type="protein sequence ID" value="ALW84260.1"/>
    <property type="molecule type" value="Genomic_DNA"/>
</dbReference>
<dbReference type="InterPro" id="IPR026350">
    <property type="entry name" value="GxxExxY"/>
</dbReference>
<proteinExistence type="predicted"/>
<reference evidence="1 2" key="1">
    <citation type="submission" date="2015-12" db="EMBL/GenBank/DDBJ databases">
        <authorList>
            <person name="Shamseldin A."/>
            <person name="Moawad H."/>
            <person name="Abd El-Rahim W.M."/>
            <person name="Sadowsky M.J."/>
        </authorList>
    </citation>
    <scope>NUCLEOTIDE SEQUENCE [LARGE SCALE GENOMIC DNA]</scope>
    <source>
        <strain evidence="1 2">DG5B</strain>
    </source>
</reference>
<dbReference type="NCBIfam" id="TIGR04256">
    <property type="entry name" value="GxxExxY"/>
    <property type="match status" value="1"/>
</dbReference>
<gene>
    <name evidence="1" type="ORF">AUC43_03595</name>
</gene>
<dbReference type="STRING" id="1411621.AUC43_03595"/>
<dbReference type="RefSeq" id="WP_068190054.1">
    <property type="nucleotide sequence ID" value="NZ_CP013909.1"/>
</dbReference>
<dbReference type="AlphaFoldDB" id="A0A0U3SDN3"/>
<keyword evidence="2" id="KW-1185">Reference proteome</keyword>
<evidence type="ECO:0000313" key="1">
    <source>
        <dbReference type="EMBL" id="ALW84260.1"/>
    </source>
</evidence>
<dbReference type="KEGG" id="hyg:AUC43_03595"/>
<name>A0A0U3SDN3_9BACT</name>
<protein>
    <submittedName>
        <fullName evidence="1">GxxExxY protein</fullName>
    </submittedName>
</protein>
<dbReference type="Proteomes" id="UP000059542">
    <property type="component" value="Chromosome"/>
</dbReference>
<dbReference type="Pfam" id="PF13366">
    <property type="entry name" value="PDDEXK_3"/>
    <property type="match status" value="1"/>
</dbReference>
<sequence>MEKDELTGRILGIAFRVHTVLGPGLLESVYEVALAHELRKAGLLVATQVEMPVVYDGIRLDLAFRADIVVEGRVILELKSVEALAPVHSKQLLNYLRLSGLKTGLLINFNTISLKDQLIRLSN</sequence>
<evidence type="ECO:0000313" key="2">
    <source>
        <dbReference type="Proteomes" id="UP000059542"/>
    </source>
</evidence>